<dbReference type="PANTHER" id="PTHR48207">
    <property type="entry name" value="SUCCINATE--HYDROXYMETHYLGLUTARATE COA-TRANSFERASE"/>
    <property type="match status" value="1"/>
</dbReference>
<dbReference type="InterPro" id="IPR003673">
    <property type="entry name" value="CoA-Trfase_fam_III"/>
</dbReference>
<keyword evidence="1 2" id="KW-0808">Transferase</keyword>
<sequence length="399" mass="43671">MSDGHRTSQSQSGGALAGVRVIDMSTIGMGPLATQILGDAGADVIKVESAAGDIFRHVAPQRHEAMSHTHLNFNRNKRSVVLDLRAEAGRRAMLRLLSDADVFVSNARPASLARLGLDYATLEASHPRLIHCGCYGFSEEGPYAGRPAVDDVIQAASGMAWLQGLGQDAPHYVKTIVADKVCSLHVVNAIGMALYARERSGRGQAIEVPMFECLVSFVVPEHLAGMTFDPPQGPAGYPRLLDPYRRPFRTLDGFMGVVPYNEAHWKAFFELAGSPEFFEDERFSTQTQRSLHYSDLYRLVEDTLAGKTTAEWIRLLSEADIPFAPVNSLDELIADPHLNAIGFWHSVEHPTEGRLRMPGIPVRMSRTPGSIRRHAPGLGEHTAEVLRDIEAGCSKGARQ</sequence>
<dbReference type="EMBL" id="SMLM01000002">
    <property type="protein sequence ID" value="TFZ02893.1"/>
    <property type="molecule type" value="Genomic_DNA"/>
</dbReference>
<dbReference type="Gene3D" id="3.40.50.10540">
    <property type="entry name" value="Crotonobetainyl-coa:carnitine coa-transferase, domain 1"/>
    <property type="match status" value="1"/>
</dbReference>
<dbReference type="Pfam" id="PF02515">
    <property type="entry name" value="CoA_transf_3"/>
    <property type="match status" value="1"/>
</dbReference>
<dbReference type="InterPro" id="IPR023606">
    <property type="entry name" value="CoA-Trfase_III_dom_1_sf"/>
</dbReference>
<evidence type="ECO:0000256" key="1">
    <source>
        <dbReference type="ARBA" id="ARBA00022679"/>
    </source>
</evidence>
<proteinExistence type="predicted"/>
<dbReference type="OrthoDB" id="5294844at2"/>
<dbReference type="InterPro" id="IPR050483">
    <property type="entry name" value="CoA-transferase_III_domain"/>
</dbReference>
<evidence type="ECO:0000313" key="2">
    <source>
        <dbReference type="EMBL" id="TFZ02893.1"/>
    </source>
</evidence>
<dbReference type="SUPFAM" id="SSF89796">
    <property type="entry name" value="CoA-transferase family III (CaiB/BaiF)"/>
    <property type="match status" value="1"/>
</dbReference>
<gene>
    <name evidence="2" type="ORF">EZ313_16800</name>
</gene>
<dbReference type="PANTHER" id="PTHR48207:SF4">
    <property type="entry name" value="BLL6097 PROTEIN"/>
    <property type="match status" value="1"/>
</dbReference>
<name>A0A4Z0BUB5_9BURK</name>
<reference evidence="2 3" key="1">
    <citation type="submission" date="2019-03" db="EMBL/GenBank/DDBJ databases">
        <title>Ramlibacter henchirensis DSM 14656, whole genome shotgun sequence.</title>
        <authorList>
            <person name="Zhang X."/>
            <person name="Feng G."/>
            <person name="Zhu H."/>
        </authorList>
    </citation>
    <scope>NUCLEOTIDE SEQUENCE [LARGE SCALE GENOMIC DNA]</scope>
    <source>
        <strain evidence="2 3">DSM 14656</strain>
    </source>
</reference>
<dbReference type="GO" id="GO:0008410">
    <property type="term" value="F:CoA-transferase activity"/>
    <property type="evidence" value="ECO:0007669"/>
    <property type="project" value="TreeGrafter"/>
</dbReference>
<dbReference type="AlphaFoldDB" id="A0A4Z0BUB5"/>
<accession>A0A4Z0BUB5</accession>
<dbReference type="InterPro" id="IPR044855">
    <property type="entry name" value="CoA-Trfase_III_dom3_sf"/>
</dbReference>
<keyword evidence="3" id="KW-1185">Reference proteome</keyword>
<dbReference type="Gene3D" id="3.30.1540.10">
    <property type="entry name" value="formyl-coa transferase, domain 3"/>
    <property type="match status" value="1"/>
</dbReference>
<dbReference type="Proteomes" id="UP000298180">
    <property type="component" value="Unassembled WGS sequence"/>
</dbReference>
<dbReference type="RefSeq" id="WP_135264417.1">
    <property type="nucleotide sequence ID" value="NZ_SMLM01000002.1"/>
</dbReference>
<protein>
    <submittedName>
        <fullName evidence="2">CoA transferase</fullName>
    </submittedName>
</protein>
<organism evidence="2 3">
    <name type="scientific">Ramlibacter henchirensis</name>
    <dbReference type="NCBI Taxonomy" id="204072"/>
    <lineage>
        <taxon>Bacteria</taxon>
        <taxon>Pseudomonadati</taxon>
        <taxon>Pseudomonadota</taxon>
        <taxon>Betaproteobacteria</taxon>
        <taxon>Burkholderiales</taxon>
        <taxon>Comamonadaceae</taxon>
        <taxon>Ramlibacter</taxon>
    </lineage>
</organism>
<evidence type="ECO:0000313" key="3">
    <source>
        <dbReference type="Proteomes" id="UP000298180"/>
    </source>
</evidence>
<comment type="caution">
    <text evidence="2">The sequence shown here is derived from an EMBL/GenBank/DDBJ whole genome shotgun (WGS) entry which is preliminary data.</text>
</comment>